<feature type="region of interest" description="Disordered" evidence="2">
    <location>
        <begin position="41"/>
        <end position="72"/>
    </location>
</feature>
<dbReference type="SUPFAM" id="SSF51230">
    <property type="entry name" value="Single hybrid motif"/>
    <property type="match status" value="1"/>
</dbReference>
<evidence type="ECO:0000313" key="5">
    <source>
        <dbReference type="Proteomes" id="UP000076481"/>
    </source>
</evidence>
<comment type="caution">
    <text evidence="4">The sequence shown here is derived from an EMBL/GenBank/DDBJ whole genome shotgun (WGS) entry which is preliminary data.</text>
</comment>
<organism evidence="4 5">
    <name type="scientific">Pelodictyon luteolum</name>
    <dbReference type="NCBI Taxonomy" id="1100"/>
    <lineage>
        <taxon>Bacteria</taxon>
        <taxon>Pseudomonadati</taxon>
        <taxon>Chlorobiota</taxon>
        <taxon>Chlorobiia</taxon>
        <taxon>Chlorobiales</taxon>
        <taxon>Chlorobiaceae</taxon>
        <taxon>Chlorobium/Pelodictyon group</taxon>
        <taxon>Pelodictyon</taxon>
    </lineage>
</organism>
<sequence length="139" mass="15170">MRRYTFKINGNNYSVEIKSIEENTAEIEVNGTAYQVELGREMKAPQPPKLVRSAPSAPPKAPTPLNTSGLSQIKAPLPGTILQIMIAPGTAVKREQPLLVLEAMKMENNILAEKDGTVKTVKVREGDTVMQGDVLVEID</sequence>
<dbReference type="InterPro" id="IPR011053">
    <property type="entry name" value="Single_hybrid_motif"/>
</dbReference>
<dbReference type="RefSeq" id="WP_011358164.1">
    <property type="nucleotide sequence ID" value="NZ_LVWG01000032.1"/>
</dbReference>
<gene>
    <name evidence="4" type="ORF">A3K90_06955</name>
</gene>
<dbReference type="Proteomes" id="UP000076481">
    <property type="component" value="Unassembled WGS sequence"/>
</dbReference>
<protein>
    <submittedName>
        <fullName evidence="4">Acetyl-CoA carboxylase biotin carboxyl carrier protein subunit</fullName>
    </submittedName>
</protein>
<name>A0A165LFA9_PELLU</name>
<accession>A0A165LFA9</accession>
<dbReference type="InterPro" id="IPR000089">
    <property type="entry name" value="Biotin_lipoyl"/>
</dbReference>
<reference evidence="4 5" key="1">
    <citation type="submission" date="2016-03" db="EMBL/GenBank/DDBJ databases">
        <title>Speciation and ecological success in dimly lit waters: horizontal gene transfer in a green sulfur bacteria bloom unveiled by metagenomic assembly.</title>
        <authorList>
            <person name="Llorens-Mares T."/>
            <person name="Liu Z."/>
            <person name="Allen L.Z."/>
            <person name="Rusch D.B."/>
            <person name="Craig M.T."/>
            <person name="Dupont C.L."/>
            <person name="Bryant D.A."/>
            <person name="Casamayor E.O."/>
        </authorList>
    </citation>
    <scope>NUCLEOTIDE SEQUENCE [LARGE SCALE GENOMIC DNA]</scope>
    <source>
        <strain evidence="4">CIII</strain>
    </source>
</reference>
<evidence type="ECO:0000313" key="4">
    <source>
        <dbReference type="EMBL" id="KZK73960.1"/>
    </source>
</evidence>
<evidence type="ECO:0000256" key="2">
    <source>
        <dbReference type="SAM" id="MobiDB-lite"/>
    </source>
</evidence>
<proteinExistence type="predicted"/>
<keyword evidence="1" id="KW-0092">Biotin</keyword>
<evidence type="ECO:0000256" key="1">
    <source>
        <dbReference type="ARBA" id="ARBA00023267"/>
    </source>
</evidence>
<dbReference type="PANTHER" id="PTHR45266:SF3">
    <property type="entry name" value="OXALOACETATE DECARBOXYLASE ALPHA CHAIN"/>
    <property type="match status" value="1"/>
</dbReference>
<dbReference type="Pfam" id="PF00364">
    <property type="entry name" value="Biotin_lipoyl"/>
    <property type="match status" value="1"/>
</dbReference>
<dbReference type="OMA" id="PRPKIGH"/>
<feature type="domain" description="Lipoyl-binding" evidence="3">
    <location>
        <begin position="62"/>
        <end position="139"/>
    </location>
</feature>
<dbReference type="AlphaFoldDB" id="A0A165LFA9"/>
<evidence type="ECO:0000259" key="3">
    <source>
        <dbReference type="PROSITE" id="PS50968"/>
    </source>
</evidence>
<dbReference type="EMBL" id="LVWG01000032">
    <property type="protein sequence ID" value="KZK73960.1"/>
    <property type="molecule type" value="Genomic_DNA"/>
</dbReference>
<dbReference type="Gene3D" id="2.40.50.100">
    <property type="match status" value="1"/>
</dbReference>
<dbReference type="CDD" id="cd06850">
    <property type="entry name" value="biotinyl_domain"/>
    <property type="match status" value="1"/>
</dbReference>
<dbReference type="InterPro" id="IPR050709">
    <property type="entry name" value="Biotin_Carboxyl_Carrier/Decarb"/>
</dbReference>
<dbReference type="PANTHER" id="PTHR45266">
    <property type="entry name" value="OXALOACETATE DECARBOXYLASE ALPHA CHAIN"/>
    <property type="match status" value="1"/>
</dbReference>
<dbReference type="PROSITE" id="PS50968">
    <property type="entry name" value="BIOTINYL_LIPOYL"/>
    <property type="match status" value="1"/>
</dbReference>
<dbReference type="FunFam" id="2.40.50.100:FF:000003">
    <property type="entry name" value="Acetyl-CoA carboxylase biotin carboxyl carrier protein"/>
    <property type="match status" value="1"/>
</dbReference>